<keyword evidence="7" id="KW-1185">Reference proteome</keyword>
<feature type="chain" id="PRO_5043321394" description="SCP domain-containing protein" evidence="2">
    <location>
        <begin position="26"/>
        <end position="411"/>
    </location>
</feature>
<evidence type="ECO:0000256" key="2">
    <source>
        <dbReference type="SAM" id="SignalP"/>
    </source>
</evidence>
<protein>
    <recommendedName>
        <fullName evidence="3">SCP domain-containing protein</fullName>
    </recommendedName>
</protein>
<evidence type="ECO:0000313" key="7">
    <source>
        <dbReference type="Proteomes" id="UP000836402"/>
    </source>
</evidence>
<keyword evidence="2" id="KW-0732">Signal</keyword>
<organism evidence="5 6">
    <name type="scientific">Tilletia caries</name>
    <name type="common">wheat bunt fungus</name>
    <dbReference type="NCBI Taxonomy" id="13290"/>
    <lineage>
        <taxon>Eukaryota</taxon>
        <taxon>Fungi</taxon>
        <taxon>Dikarya</taxon>
        <taxon>Basidiomycota</taxon>
        <taxon>Ustilaginomycotina</taxon>
        <taxon>Exobasidiomycetes</taxon>
        <taxon>Tilletiales</taxon>
        <taxon>Tilletiaceae</taxon>
        <taxon>Tilletia</taxon>
    </lineage>
</organism>
<comment type="caution">
    <text evidence="5">The sequence shown here is derived from an EMBL/GenBank/DDBJ whole genome shotgun (WGS) entry which is preliminary data.</text>
</comment>
<dbReference type="EMBL" id="LWDD02001778">
    <property type="protein sequence ID" value="KAE8245634.1"/>
    <property type="molecule type" value="Genomic_DNA"/>
</dbReference>
<evidence type="ECO:0000256" key="1">
    <source>
        <dbReference type="SAM" id="MobiDB-lite"/>
    </source>
</evidence>
<dbReference type="InterPro" id="IPR018244">
    <property type="entry name" value="Allrgn_V5/Tpx1_CS"/>
</dbReference>
<dbReference type="EMBL" id="CAJHJG010000110">
    <property type="protein sequence ID" value="CAD6897519.1"/>
    <property type="molecule type" value="Genomic_DNA"/>
</dbReference>
<dbReference type="SMART" id="SM00198">
    <property type="entry name" value="SCP"/>
    <property type="match status" value="1"/>
</dbReference>
<gene>
    <name evidence="5" type="ORF">A4X03_0g7466</name>
    <name evidence="4" type="ORF">JKIAZH3_G5852</name>
</gene>
<evidence type="ECO:0000259" key="3">
    <source>
        <dbReference type="SMART" id="SM00198"/>
    </source>
</evidence>
<dbReference type="SUPFAM" id="SSF55797">
    <property type="entry name" value="PR-1-like"/>
    <property type="match status" value="1"/>
</dbReference>
<reference evidence="4" key="3">
    <citation type="submission" date="2020-10" db="EMBL/GenBank/DDBJ databases">
        <authorList>
            <person name="Sedaghatjoo S."/>
        </authorList>
    </citation>
    <scope>NUCLEOTIDE SEQUENCE</scope>
    <source>
        <strain evidence="4">AZH3</strain>
    </source>
</reference>
<dbReference type="PANTHER" id="PTHR10334">
    <property type="entry name" value="CYSTEINE-RICH SECRETORY PROTEIN-RELATED"/>
    <property type="match status" value="1"/>
</dbReference>
<evidence type="ECO:0000313" key="4">
    <source>
        <dbReference type="EMBL" id="CAD6897519.1"/>
    </source>
</evidence>
<dbReference type="Proteomes" id="UP000836402">
    <property type="component" value="Unassembled WGS sequence"/>
</dbReference>
<name>A0A177TXI7_9BASI</name>
<proteinExistence type="predicted"/>
<evidence type="ECO:0000313" key="6">
    <source>
        <dbReference type="Proteomes" id="UP000077671"/>
    </source>
</evidence>
<feature type="compositionally biased region" description="Low complexity" evidence="1">
    <location>
        <begin position="100"/>
        <end position="115"/>
    </location>
</feature>
<dbReference type="PRINTS" id="PR00837">
    <property type="entry name" value="V5TPXLIKE"/>
</dbReference>
<feature type="signal peptide" evidence="2">
    <location>
        <begin position="1"/>
        <end position="25"/>
    </location>
</feature>
<feature type="domain" description="SCP" evidence="3">
    <location>
        <begin position="251"/>
        <end position="389"/>
    </location>
</feature>
<accession>A0A177TXI7</accession>
<evidence type="ECO:0000313" key="5">
    <source>
        <dbReference type="EMBL" id="KAE8245634.1"/>
    </source>
</evidence>
<dbReference type="AlphaFoldDB" id="A0A177TXI7"/>
<reference evidence="5" key="1">
    <citation type="submission" date="2016-04" db="EMBL/GenBank/DDBJ databases">
        <authorList>
            <person name="Nguyen H.D."/>
            <person name="Kesanakurti P."/>
            <person name="Cullis J."/>
            <person name="Levesque C.A."/>
            <person name="Hambleton S."/>
        </authorList>
    </citation>
    <scope>NUCLEOTIDE SEQUENCE</scope>
    <source>
        <strain evidence="5">DAOMC 238032</strain>
    </source>
</reference>
<feature type="region of interest" description="Disordered" evidence="1">
    <location>
        <begin position="205"/>
        <end position="246"/>
    </location>
</feature>
<sequence>MNKTLHTVFVAFLAFIAFFFNDTAALPTENPVLIPRRSSISDGDACGDSANCKLVTDSSPYFHSPNAKSMQGKPLGAYKVGAGKSRARPGGPKKASIPGSTSVVKTTTTPKPTPVSFDRRAITTITSMSTRTVTSPVTSMSTIRTLTSTKTEMKATTISGRRTSIPVVMIYKTVQITPVVTMTTKYTTIPVIKTITVAPTSSTTKSTTVTISTSPKPVPTTTTVKPTSTTPKVVVTPTPTSTQVDTSNQMSARIAMLNAHNKYRAKHGVPALIWDDSLTSYAADYASKCIWAHSHGPYGENGASAVGFPMSMAMAVDMWYDEIKDYNFNVPDWSEATGHFTQLVWKASSRVGCAIAQCSPSSLGFNWPYPDPAYNVWCEYSDEPGNYIGEFAQNVLAPVGVALKNGFVPLV</sequence>
<dbReference type="Pfam" id="PF00188">
    <property type="entry name" value="CAP"/>
    <property type="match status" value="1"/>
</dbReference>
<reference evidence="5" key="2">
    <citation type="journal article" date="2019" name="IMA Fungus">
        <title>Genome sequencing and comparison of five Tilletia species to identify candidate genes for the detection of regulated species infecting wheat.</title>
        <authorList>
            <person name="Nguyen H.D.T."/>
            <person name="Sultana T."/>
            <person name="Kesanakurti P."/>
            <person name="Hambleton S."/>
        </authorList>
    </citation>
    <scope>NUCLEOTIDE SEQUENCE</scope>
    <source>
        <strain evidence="5">DAOMC 238032</strain>
    </source>
</reference>
<dbReference type="Proteomes" id="UP000077671">
    <property type="component" value="Unassembled WGS sequence"/>
</dbReference>
<dbReference type="GO" id="GO:0005576">
    <property type="term" value="C:extracellular region"/>
    <property type="evidence" value="ECO:0007669"/>
    <property type="project" value="InterPro"/>
</dbReference>
<dbReference type="Gene3D" id="3.40.33.10">
    <property type="entry name" value="CAP"/>
    <property type="match status" value="1"/>
</dbReference>
<dbReference type="InterPro" id="IPR001283">
    <property type="entry name" value="CRISP-related"/>
</dbReference>
<dbReference type="InterPro" id="IPR014044">
    <property type="entry name" value="CAP_dom"/>
</dbReference>
<dbReference type="PROSITE" id="PS01009">
    <property type="entry name" value="CRISP_1"/>
    <property type="match status" value="1"/>
</dbReference>
<feature type="region of interest" description="Disordered" evidence="1">
    <location>
        <begin position="81"/>
        <end position="115"/>
    </location>
</feature>
<dbReference type="InterPro" id="IPR035940">
    <property type="entry name" value="CAP_sf"/>
</dbReference>